<evidence type="ECO:0000313" key="3">
    <source>
        <dbReference type="Proteomes" id="UP001497045"/>
    </source>
</evidence>
<feature type="signal peptide" evidence="1">
    <location>
        <begin position="1"/>
        <end position="22"/>
    </location>
</feature>
<evidence type="ECO:0000256" key="1">
    <source>
        <dbReference type="SAM" id="SignalP"/>
    </source>
</evidence>
<name>A0ABU9IGU8_9SPHN</name>
<evidence type="ECO:0000313" key="2">
    <source>
        <dbReference type="EMBL" id="MEL1251153.1"/>
    </source>
</evidence>
<proteinExistence type="predicted"/>
<organism evidence="2 3">
    <name type="scientific">Aurantiacibacter gilvus</name>
    <dbReference type="NCBI Taxonomy" id="3139141"/>
    <lineage>
        <taxon>Bacteria</taxon>
        <taxon>Pseudomonadati</taxon>
        <taxon>Pseudomonadota</taxon>
        <taxon>Alphaproteobacteria</taxon>
        <taxon>Sphingomonadales</taxon>
        <taxon>Erythrobacteraceae</taxon>
        <taxon>Aurantiacibacter</taxon>
    </lineage>
</organism>
<dbReference type="Proteomes" id="UP001497045">
    <property type="component" value="Unassembled WGS sequence"/>
</dbReference>
<comment type="caution">
    <text evidence="2">The sequence shown here is derived from an EMBL/GenBank/DDBJ whole genome shotgun (WGS) entry which is preliminary data.</text>
</comment>
<dbReference type="RefSeq" id="WP_341673715.1">
    <property type="nucleotide sequence ID" value="NZ_JBBYHV010000002.1"/>
</dbReference>
<keyword evidence="1" id="KW-0732">Signal</keyword>
<gene>
    <name evidence="2" type="ORF">AAEO60_10760</name>
</gene>
<accession>A0ABU9IGU8</accession>
<sequence>MTFLPRKNLRLLAAASAILATAMLTSCFDDDDDVVAAPTPGPAPAPTPTPTPTTASFDVTPCLTQEIPGTGGFTVADAVVPDTLTINLGAGAGFPNGRLLTDPVVDATLGVIFLDLMTHSPATLAMIPLNPPANDVAFQSDFPFLAPPQGTPPIASSGSSNFNFRSDAPGAYVRVDRVGMPAVATVLIGSDLKNAYNDARPQDDITGEFVPEITAQLTGLTEALADDLTGAGLSPCATPN</sequence>
<reference evidence="2 3" key="1">
    <citation type="submission" date="2024-04" db="EMBL/GenBank/DDBJ databases">
        <title>Aurantiacibacter sp. DGU6 16S ribosomal RNA gene Genome sequencing and assembly.</title>
        <authorList>
            <person name="Park S."/>
        </authorList>
    </citation>
    <scope>NUCLEOTIDE SEQUENCE [LARGE SCALE GENOMIC DNA]</scope>
    <source>
        <strain evidence="2 3">DGU6</strain>
    </source>
</reference>
<feature type="chain" id="PRO_5046592023" evidence="1">
    <location>
        <begin position="23"/>
        <end position="240"/>
    </location>
</feature>
<protein>
    <submittedName>
        <fullName evidence="2">DUF4331 family protein</fullName>
    </submittedName>
</protein>
<dbReference type="InterPro" id="IPR025566">
    <property type="entry name" value="DUF4331"/>
</dbReference>
<dbReference type="Pfam" id="PF14224">
    <property type="entry name" value="DUF4331"/>
    <property type="match status" value="2"/>
</dbReference>
<dbReference type="EMBL" id="JBBYHV010000002">
    <property type="protein sequence ID" value="MEL1251153.1"/>
    <property type="molecule type" value="Genomic_DNA"/>
</dbReference>
<keyword evidence="3" id="KW-1185">Reference proteome</keyword>
<dbReference type="PROSITE" id="PS51257">
    <property type="entry name" value="PROKAR_LIPOPROTEIN"/>
    <property type="match status" value="1"/>
</dbReference>